<sequence length="113" mass="11519">MPDGSPAPAPFSVTPSALAQVSEIAASQGRPDAGLRLAVEAGGCSGFQYKFDLADAPEPDDLVVEGKVFIDPVSLDLLRGATLDWADELIGAHFTVKNPIAASGCGCGTSFAI</sequence>
<dbReference type="Gene3D" id="2.60.300.12">
    <property type="entry name" value="HesB-like domain"/>
    <property type="match status" value="1"/>
</dbReference>
<comment type="caution">
    <text evidence="2">The sequence shown here is derived from an EMBL/GenBank/DDBJ whole genome shotgun (WGS) entry which is preliminary data.</text>
</comment>
<accession>A0ABS4AAE1</accession>
<protein>
    <submittedName>
        <fullName evidence="2">Iron-sulfur cluster assembly accessory protein</fullName>
    </submittedName>
</protein>
<evidence type="ECO:0000313" key="2">
    <source>
        <dbReference type="EMBL" id="MBP0443976.1"/>
    </source>
</evidence>
<dbReference type="Proteomes" id="UP000681594">
    <property type="component" value="Unassembled WGS sequence"/>
</dbReference>
<feature type="domain" description="Core" evidence="1">
    <location>
        <begin position="12"/>
        <end position="108"/>
    </location>
</feature>
<dbReference type="PANTHER" id="PTHR43011:SF1">
    <property type="entry name" value="IRON-SULFUR CLUSTER ASSEMBLY 2 HOMOLOG, MITOCHONDRIAL"/>
    <property type="match status" value="1"/>
</dbReference>
<evidence type="ECO:0000259" key="1">
    <source>
        <dbReference type="Pfam" id="PF01521"/>
    </source>
</evidence>
<gene>
    <name evidence="2" type="ORF">J8J14_04220</name>
</gene>
<dbReference type="NCBIfam" id="TIGR00049">
    <property type="entry name" value="iron-sulfur cluster assembly accessory protein"/>
    <property type="match status" value="1"/>
</dbReference>
<name>A0ABS4AAE1_9PROT</name>
<dbReference type="InterPro" id="IPR035903">
    <property type="entry name" value="HesB-like_dom_sf"/>
</dbReference>
<keyword evidence="3" id="KW-1185">Reference proteome</keyword>
<dbReference type="Pfam" id="PF01521">
    <property type="entry name" value="Fe-S_biosyn"/>
    <property type="match status" value="1"/>
</dbReference>
<proteinExistence type="predicted"/>
<dbReference type="InterPro" id="IPR016092">
    <property type="entry name" value="ATAP"/>
</dbReference>
<dbReference type="InterPro" id="IPR000361">
    <property type="entry name" value="ATAP_core_dom"/>
</dbReference>
<evidence type="ECO:0000313" key="3">
    <source>
        <dbReference type="Proteomes" id="UP000681594"/>
    </source>
</evidence>
<dbReference type="EMBL" id="JAGIZB010000003">
    <property type="protein sequence ID" value="MBP0443976.1"/>
    <property type="molecule type" value="Genomic_DNA"/>
</dbReference>
<dbReference type="SUPFAM" id="SSF89360">
    <property type="entry name" value="HesB-like domain"/>
    <property type="match status" value="1"/>
</dbReference>
<organism evidence="2 3">
    <name type="scientific">Pararoseomonas baculiformis</name>
    <dbReference type="NCBI Taxonomy" id="2820812"/>
    <lineage>
        <taxon>Bacteria</taxon>
        <taxon>Pseudomonadati</taxon>
        <taxon>Pseudomonadota</taxon>
        <taxon>Alphaproteobacteria</taxon>
        <taxon>Acetobacterales</taxon>
        <taxon>Acetobacteraceae</taxon>
        <taxon>Pararoseomonas</taxon>
    </lineage>
</organism>
<reference evidence="2 3" key="1">
    <citation type="submission" date="2021-03" db="EMBL/GenBank/DDBJ databases">
        <authorList>
            <person name="So Y."/>
        </authorList>
    </citation>
    <scope>NUCLEOTIDE SEQUENCE [LARGE SCALE GENOMIC DNA]</scope>
    <source>
        <strain evidence="2 3">SSH11</strain>
    </source>
</reference>
<dbReference type="PANTHER" id="PTHR43011">
    <property type="entry name" value="IRON-SULFUR CLUSTER ASSEMBLY 2 HOMOLOG, MITOCHONDRIAL"/>
    <property type="match status" value="1"/>
</dbReference>
<dbReference type="RefSeq" id="WP_209378206.1">
    <property type="nucleotide sequence ID" value="NZ_JAGIZB010000003.1"/>
</dbReference>